<dbReference type="OrthoDB" id="6437110at2759"/>
<evidence type="ECO:0000313" key="2">
    <source>
        <dbReference type="EMBL" id="OTF73123.1"/>
    </source>
</evidence>
<dbReference type="InterPro" id="IPR039361">
    <property type="entry name" value="Cyclin"/>
</dbReference>
<feature type="domain" description="Cyclin N-terminal" evidence="1">
    <location>
        <begin position="1"/>
        <end position="60"/>
    </location>
</feature>
<organism evidence="2 3">
    <name type="scientific">Euroglyphus maynei</name>
    <name type="common">Mayne's house dust mite</name>
    <dbReference type="NCBI Taxonomy" id="6958"/>
    <lineage>
        <taxon>Eukaryota</taxon>
        <taxon>Metazoa</taxon>
        <taxon>Ecdysozoa</taxon>
        <taxon>Arthropoda</taxon>
        <taxon>Chelicerata</taxon>
        <taxon>Arachnida</taxon>
        <taxon>Acari</taxon>
        <taxon>Acariformes</taxon>
        <taxon>Sarcoptiformes</taxon>
        <taxon>Astigmata</taxon>
        <taxon>Psoroptidia</taxon>
        <taxon>Analgoidea</taxon>
        <taxon>Pyroglyphidae</taxon>
        <taxon>Pyroglyphinae</taxon>
        <taxon>Euroglyphus</taxon>
    </lineage>
</organism>
<evidence type="ECO:0000313" key="3">
    <source>
        <dbReference type="Proteomes" id="UP000194236"/>
    </source>
</evidence>
<name>A0A1Y3AZS1_EURMA</name>
<comment type="caution">
    <text evidence="2">The sequence shown here is derived from an EMBL/GenBank/DDBJ whole genome shotgun (WGS) entry which is preliminary data.</text>
</comment>
<dbReference type="Gene3D" id="1.10.472.10">
    <property type="entry name" value="Cyclin-like"/>
    <property type="match status" value="1"/>
</dbReference>
<gene>
    <name evidence="2" type="ORF">BLA29_010413</name>
</gene>
<evidence type="ECO:0000259" key="1">
    <source>
        <dbReference type="Pfam" id="PF00134"/>
    </source>
</evidence>
<dbReference type="InterPro" id="IPR036915">
    <property type="entry name" value="Cyclin-like_sf"/>
</dbReference>
<dbReference type="Pfam" id="PF00134">
    <property type="entry name" value="Cyclin_N"/>
    <property type="match status" value="1"/>
</dbReference>
<proteinExistence type="predicted"/>
<dbReference type="Proteomes" id="UP000194236">
    <property type="component" value="Unassembled WGS sequence"/>
</dbReference>
<accession>A0A1Y3AZS1</accession>
<dbReference type="InterPro" id="IPR006671">
    <property type="entry name" value="Cyclin_N"/>
</dbReference>
<reference evidence="2 3" key="1">
    <citation type="submission" date="2017-03" db="EMBL/GenBank/DDBJ databases">
        <title>Genome Survey of Euroglyphus maynei.</title>
        <authorList>
            <person name="Arlian L.G."/>
            <person name="Morgan M.S."/>
            <person name="Rider S.D."/>
        </authorList>
    </citation>
    <scope>NUCLEOTIDE SEQUENCE [LARGE SCALE GENOMIC DNA]</scope>
    <source>
        <strain evidence="2">Arlian Lab</strain>
        <tissue evidence="2">Whole body</tissue>
    </source>
</reference>
<keyword evidence="3" id="KW-1185">Reference proteome</keyword>
<protein>
    <recommendedName>
        <fullName evidence="1">Cyclin N-terminal domain-containing protein</fullName>
    </recommendedName>
</protein>
<dbReference type="SUPFAM" id="SSF47954">
    <property type="entry name" value="Cyclin-like"/>
    <property type="match status" value="1"/>
</dbReference>
<dbReference type="AlphaFoldDB" id="A0A1Y3AZS1"/>
<sequence>MRSILVDWLVDVADEYKLKDETLFLAINYIDRQEFQLLGTSALFIATKYEEIYPPDLADF</sequence>
<dbReference type="EMBL" id="MUJZ01053009">
    <property type="protein sequence ID" value="OTF73123.1"/>
    <property type="molecule type" value="Genomic_DNA"/>
</dbReference>
<feature type="non-terminal residue" evidence="2">
    <location>
        <position position="60"/>
    </location>
</feature>
<dbReference type="PANTHER" id="PTHR10177">
    <property type="entry name" value="CYCLINS"/>
    <property type="match status" value="1"/>
</dbReference>